<evidence type="ECO:0000259" key="6">
    <source>
        <dbReference type="Pfam" id="PF03738"/>
    </source>
</evidence>
<dbReference type="Gene3D" id="3.30.1490.330">
    <property type="match status" value="1"/>
</dbReference>
<keyword evidence="8" id="KW-1185">Reference proteome</keyword>
<dbReference type="GO" id="GO:0016874">
    <property type="term" value="F:ligase activity"/>
    <property type="evidence" value="ECO:0007669"/>
    <property type="project" value="UniProtKB-KW"/>
</dbReference>
<evidence type="ECO:0000256" key="5">
    <source>
        <dbReference type="ARBA" id="ARBA00022842"/>
    </source>
</evidence>
<dbReference type="KEGG" id="vg:56135990"/>
<dbReference type="Pfam" id="PF03738">
    <property type="entry name" value="GSP_synth"/>
    <property type="match status" value="1"/>
</dbReference>
<keyword evidence="2" id="KW-0479">Metal-binding</keyword>
<dbReference type="SUPFAM" id="SSF52440">
    <property type="entry name" value="PreATP-grasp domain"/>
    <property type="match status" value="1"/>
</dbReference>
<evidence type="ECO:0000256" key="1">
    <source>
        <dbReference type="ARBA" id="ARBA00022598"/>
    </source>
</evidence>
<evidence type="ECO:0000256" key="2">
    <source>
        <dbReference type="ARBA" id="ARBA00022723"/>
    </source>
</evidence>
<evidence type="ECO:0000313" key="8">
    <source>
        <dbReference type="Proteomes" id="UP000320799"/>
    </source>
</evidence>
<dbReference type="InterPro" id="IPR016185">
    <property type="entry name" value="PreATP-grasp_dom_sf"/>
</dbReference>
<feature type="domain" description="Glutathionylspermidine synthase pre-ATP-grasp-like" evidence="6">
    <location>
        <begin position="14"/>
        <end position="369"/>
    </location>
</feature>
<dbReference type="InterPro" id="IPR005494">
    <property type="entry name" value="GSPS_pre-ATP-grasp-like_dom"/>
</dbReference>
<dbReference type="GO" id="GO:0046872">
    <property type="term" value="F:metal ion binding"/>
    <property type="evidence" value="ECO:0007669"/>
    <property type="project" value="UniProtKB-KW"/>
</dbReference>
<organism evidence="7 8">
    <name type="scientific">Achromobacter phage Motura</name>
    <dbReference type="NCBI Taxonomy" id="2591403"/>
    <lineage>
        <taxon>Viruses</taxon>
        <taxon>Duplodnaviria</taxon>
        <taxon>Heunggongvirae</taxon>
        <taxon>Uroviricota</taxon>
        <taxon>Caudoviricetes</taxon>
        <taxon>Moturavirus</taxon>
        <taxon>Moturavirus motura</taxon>
    </lineage>
</organism>
<accession>A0A514CT70</accession>
<sequence>MQRVKVQERADKADKLEAIGLSFHAWDDYWNEGVAYKFESAEIDKLEAAANELHGMCLNAARYAINHNRLGQMGIPEQFHEAIRQSFDRNEFSLYGRFDFAFDGDQIKMLEYNADTPTSLLESAVAQWDWMEEVKPGTDQFNSLHERLIEQWQKFRGAKKVYFASLRDNEEDWVCVHYMMDTAAQAGLEVQHIWLDDIGYDPMNQVFVDDRNRPIEALFKLYPWEWLMREDFAQYLTTTKTQFVEPIWKSVLSNKALLPILWEVYRDHPLLLPSYFEADKLKSFAKKPFFSREGANVELHENGLMQDFDTGPYGAEGYIYQQLIQLPKFDDVYPIIGAWIVGEESAGICIREDRLRITTNMSHFIPHYFTDNEEA</sequence>
<keyword evidence="5" id="KW-0460">Magnesium</keyword>
<dbReference type="Proteomes" id="UP000320799">
    <property type="component" value="Segment"/>
</dbReference>
<evidence type="ECO:0000256" key="4">
    <source>
        <dbReference type="ARBA" id="ARBA00022840"/>
    </source>
</evidence>
<dbReference type="GO" id="GO:0005524">
    <property type="term" value="F:ATP binding"/>
    <property type="evidence" value="ECO:0007669"/>
    <property type="project" value="UniProtKB-KW"/>
</dbReference>
<proteinExistence type="predicted"/>
<dbReference type="GeneID" id="56135990"/>
<evidence type="ECO:0000256" key="3">
    <source>
        <dbReference type="ARBA" id="ARBA00022741"/>
    </source>
</evidence>
<dbReference type="RefSeq" id="YP_009903714.1">
    <property type="nucleotide sequence ID" value="NC_049849.1"/>
</dbReference>
<dbReference type="EMBL" id="MN094788">
    <property type="protein sequence ID" value="QDH83688.1"/>
    <property type="molecule type" value="Genomic_DNA"/>
</dbReference>
<keyword evidence="4" id="KW-0067">ATP-binding</keyword>
<evidence type="ECO:0000313" key="7">
    <source>
        <dbReference type="EMBL" id="QDH83688.1"/>
    </source>
</evidence>
<keyword evidence="3" id="KW-0547">Nucleotide-binding</keyword>
<reference evidence="7 8" key="1">
    <citation type="submission" date="2019-06" db="EMBL/GenBank/DDBJ databases">
        <authorList>
            <person name="Kincaid V.D."/>
            <person name="Fuller A."/>
            <person name="Hodges K."/>
            <person name="Bansal M."/>
            <person name="Essig J."/>
            <person name="Johnson A."/>
        </authorList>
    </citation>
    <scope>NUCLEOTIDE SEQUENCE [LARGE SCALE GENOMIC DNA]</scope>
</reference>
<keyword evidence="1" id="KW-0436">Ligase</keyword>
<name>A0A514CT70_9CAUD</name>
<protein>
    <submittedName>
        <fullName evidence="7">Glutathionylspermidine synthase</fullName>
    </submittedName>
</protein>
<dbReference type="SUPFAM" id="SSF56059">
    <property type="entry name" value="Glutathione synthetase ATP-binding domain-like"/>
    <property type="match status" value="1"/>
</dbReference>